<feature type="transmembrane region" description="Helical" evidence="1">
    <location>
        <begin position="317"/>
        <end position="336"/>
    </location>
</feature>
<dbReference type="AlphaFoldDB" id="F7VGF9"/>
<feature type="transmembrane region" description="Helical" evidence="1">
    <location>
        <begin position="763"/>
        <end position="786"/>
    </location>
</feature>
<feature type="transmembrane region" description="Helical" evidence="1">
    <location>
        <begin position="283"/>
        <end position="305"/>
    </location>
</feature>
<dbReference type="EMBL" id="BABS01000093">
    <property type="protein sequence ID" value="GAA09454.1"/>
    <property type="molecule type" value="Genomic_DNA"/>
</dbReference>
<feature type="transmembrane region" description="Helical" evidence="1">
    <location>
        <begin position="342"/>
        <end position="361"/>
    </location>
</feature>
<feature type="transmembrane region" description="Helical" evidence="1">
    <location>
        <begin position="415"/>
        <end position="432"/>
    </location>
</feature>
<comment type="caution">
    <text evidence="2">The sequence shown here is derived from an EMBL/GenBank/DDBJ whole genome shotgun (WGS) entry which is preliminary data.</text>
</comment>
<accession>F7VGF9</accession>
<dbReference type="Proteomes" id="UP000004319">
    <property type="component" value="Unassembled WGS sequence"/>
</dbReference>
<evidence type="ECO:0000256" key="1">
    <source>
        <dbReference type="SAM" id="Phobius"/>
    </source>
</evidence>
<protein>
    <submittedName>
        <fullName evidence="2">Uncharacterized protein</fullName>
    </submittedName>
</protein>
<feature type="transmembrane region" description="Helical" evidence="1">
    <location>
        <begin position="798"/>
        <end position="822"/>
    </location>
</feature>
<name>F7VGF9_9PROT</name>
<feature type="transmembrane region" description="Helical" evidence="1">
    <location>
        <begin position="723"/>
        <end position="743"/>
    </location>
</feature>
<gene>
    <name evidence="2" type="ORF">ATPR_2458</name>
</gene>
<dbReference type="RefSeq" id="WP_006559478.1">
    <property type="nucleotide sequence ID" value="NZ_BABS01000093.1"/>
</dbReference>
<evidence type="ECO:0000313" key="3">
    <source>
        <dbReference type="Proteomes" id="UP000004319"/>
    </source>
</evidence>
<keyword evidence="1" id="KW-0472">Membrane</keyword>
<evidence type="ECO:0000313" key="2">
    <source>
        <dbReference type="EMBL" id="GAA09454.1"/>
    </source>
</evidence>
<feature type="transmembrane region" description="Helical" evidence="1">
    <location>
        <begin position="373"/>
        <end position="403"/>
    </location>
</feature>
<feature type="transmembrane region" description="Helical" evidence="1">
    <location>
        <begin position="607"/>
        <end position="625"/>
    </location>
</feature>
<keyword evidence="1" id="KW-1133">Transmembrane helix</keyword>
<keyword evidence="1" id="KW-0812">Transmembrane</keyword>
<organism evidence="2 3">
    <name type="scientific">Acetobacter tropicalis NBRC 101654</name>
    <dbReference type="NCBI Taxonomy" id="749388"/>
    <lineage>
        <taxon>Bacteria</taxon>
        <taxon>Pseudomonadati</taxon>
        <taxon>Pseudomonadota</taxon>
        <taxon>Alphaproteobacteria</taxon>
        <taxon>Acetobacterales</taxon>
        <taxon>Acetobacteraceae</taxon>
        <taxon>Acetobacter</taxon>
    </lineage>
</organism>
<reference evidence="2 3" key="1">
    <citation type="journal article" date="2011" name="Biochem. Biophys. Res. Commun.">
        <title>Increased number of Arginine-based salt bridges contributes to the thermotolerance of thermotolerant acetic acid bacteria, Acetobacter tropicalis SKU1100.</title>
        <authorList>
            <person name="Matsutani M."/>
            <person name="Hirakawa H."/>
            <person name="Nishikura M."/>
            <person name="Soemphol W."/>
            <person name="Ali I.A.I."/>
            <person name="Yakushi T."/>
            <person name="Matsushita K."/>
        </authorList>
    </citation>
    <scope>NUCLEOTIDE SEQUENCE [LARGE SCALE GENOMIC DNA]</scope>
    <source>
        <strain evidence="2 3">NBRC 101654</strain>
    </source>
</reference>
<proteinExistence type="predicted"/>
<feature type="transmembrane region" description="Helical" evidence="1">
    <location>
        <begin position="229"/>
        <end position="247"/>
    </location>
</feature>
<sequence length="831" mass="93448">MPWDFIMIKIRYFLFLFLALFCVFAAFRCWTVPNVLIFRSESVGDIYVPTFYPPTDTARLKFSDGAVSAVSVHPDSAPIVQSNGLSIYRVSSTSPFCHATSKFCVPGREGVIVLSGQNEKGPVFSSSYAVLTEVDTSLSHLRHLVNKSSPSQRLFVVSLNGRMKSVKELQNSGGDFSINLRYFEEFSYKFLIYSFVSSALIVFSIYILLSPGSMRFFRELYEQNKFSSLFVCVLWLLFYICVFPSMFCHDTIIHNANAQIYTEWYSGLYFIYNSCVRIIGFEWIQLVPALAGLLSVLLLLRCGSLAMAGRPTWQKRLLSAATVGLFVCNPAIIISMFSQQRYFVVITVVFLAISLWFYGYFKSLSENRPFSRSLAVAVLVLCGLSWLLRAEYLAVFTFSILFFVFSKVAAGRSRLLVAAGSVCFIIFMKMFIDHAMPILYDYNKDLAKWKYLTVSDISMSYPYICQGQVDQELAGIIGYFAPAQKVCEVGPESFWWGMMSGKAGLNAVPTMRNLQHRVVWDIKNDWRPFLHYRWETGLQLFFGDIWQMDSRYRRRDIARATGVPVDINTTIPDVFGLINDHPATRGLNRDVISLYVRASQAVNIKGLVVIAVVSIVALATGWSWLTPLFSLLFVAMVIPIVLVAPTVNWAYLAFIPVWASFSVPLAVCEILVTQRYFKNYAPRGWLASGFLHMQRFVRFAALSGGCWALDAVTLLVLNHAAHLPPMLANMISSCLAASIVFLVSCRHIHGASGDGLLKRSGFYIAYTLLLIIVASTVLPVLMGYLVQLGGLNLTGGRLLLLAKIIITPPQLICNFFVSRLVAHYTFPSRDR</sequence>
<feature type="transmembrane region" description="Helical" evidence="1">
    <location>
        <begin position="696"/>
        <end position="717"/>
    </location>
</feature>
<feature type="transmembrane region" description="Helical" evidence="1">
    <location>
        <begin position="190"/>
        <end position="209"/>
    </location>
</feature>